<feature type="signal peptide" evidence="2">
    <location>
        <begin position="1"/>
        <end position="23"/>
    </location>
</feature>
<dbReference type="EMBL" id="JAJNOC010000010">
    <property type="protein sequence ID" value="MCD2519031.1"/>
    <property type="molecule type" value="Genomic_DNA"/>
</dbReference>
<organism evidence="4 5">
    <name type="scientific">Massilia phyllostachyos</name>
    <dbReference type="NCBI Taxonomy" id="2898585"/>
    <lineage>
        <taxon>Bacteria</taxon>
        <taxon>Pseudomonadati</taxon>
        <taxon>Pseudomonadota</taxon>
        <taxon>Betaproteobacteria</taxon>
        <taxon>Burkholderiales</taxon>
        <taxon>Oxalobacteraceae</taxon>
        <taxon>Telluria group</taxon>
        <taxon>Massilia</taxon>
    </lineage>
</organism>
<dbReference type="Proteomes" id="UP001179361">
    <property type="component" value="Unassembled WGS sequence"/>
</dbReference>
<comment type="caution">
    <text evidence="4">The sequence shown here is derived from an EMBL/GenBank/DDBJ whole genome shotgun (WGS) entry which is preliminary data.</text>
</comment>
<reference evidence="4" key="1">
    <citation type="submission" date="2021-11" db="EMBL/GenBank/DDBJ databases">
        <title>The complete genome of Massilia sp sp. G4R7.</title>
        <authorList>
            <person name="Liu L."/>
            <person name="Yue J."/>
            <person name="Yuan J."/>
            <person name="Yang F."/>
            <person name="Li L."/>
        </authorList>
    </citation>
    <scope>NUCLEOTIDE SEQUENCE</scope>
    <source>
        <strain evidence="4">G4R7</strain>
    </source>
</reference>
<feature type="domain" description="3-keto-alpha-glucoside-1,2-lyase/3-keto-2-hydroxy-glucal hydratase" evidence="3">
    <location>
        <begin position="50"/>
        <end position="209"/>
    </location>
</feature>
<evidence type="ECO:0000256" key="2">
    <source>
        <dbReference type="SAM" id="SignalP"/>
    </source>
</evidence>
<dbReference type="InterPro" id="IPR010496">
    <property type="entry name" value="AL/BT2_dom"/>
</dbReference>
<name>A0ABS8QDG4_9BURK</name>
<gene>
    <name evidence="4" type="ORF">LQ564_22270</name>
</gene>
<keyword evidence="2" id="KW-0732">Signal</keyword>
<protein>
    <submittedName>
        <fullName evidence="4">DUF1080 domain-containing protein</fullName>
    </submittedName>
</protein>
<dbReference type="PROSITE" id="PS51257">
    <property type="entry name" value="PROKAR_LIPOPROTEIN"/>
    <property type="match status" value="1"/>
</dbReference>
<evidence type="ECO:0000313" key="4">
    <source>
        <dbReference type="EMBL" id="MCD2519031.1"/>
    </source>
</evidence>
<feature type="chain" id="PRO_5045797565" evidence="2">
    <location>
        <begin position="24"/>
        <end position="212"/>
    </location>
</feature>
<dbReference type="Pfam" id="PF06439">
    <property type="entry name" value="3keto-disac_hyd"/>
    <property type="match status" value="1"/>
</dbReference>
<evidence type="ECO:0000256" key="1">
    <source>
        <dbReference type="SAM" id="MobiDB-lite"/>
    </source>
</evidence>
<evidence type="ECO:0000259" key="3">
    <source>
        <dbReference type="Pfam" id="PF06439"/>
    </source>
</evidence>
<proteinExistence type="predicted"/>
<feature type="region of interest" description="Disordered" evidence="1">
    <location>
        <begin position="138"/>
        <end position="158"/>
    </location>
</feature>
<accession>A0ABS8QDG4</accession>
<evidence type="ECO:0000313" key="5">
    <source>
        <dbReference type="Proteomes" id="UP001179361"/>
    </source>
</evidence>
<dbReference type="Gene3D" id="2.60.120.560">
    <property type="entry name" value="Exo-inulinase, domain 1"/>
    <property type="match status" value="1"/>
</dbReference>
<dbReference type="RefSeq" id="WP_231060306.1">
    <property type="nucleotide sequence ID" value="NZ_JAJNOC010000010.1"/>
</dbReference>
<sequence>MLKRFQPGSILACAALLAGCATTSVQPFDGEAGLEMVTTPAGTLADVWSRGSDGVVRVAGAPSGFIATRASYENYRMHVEWRWPGKPGNAGVLLHIASGPKDRVWPFSVQVQTKHGAAGDLLPMAGAGFLEPLTSAPGAATPVKGHTAPGSERPAGEWNSADILCRDGVIEVTINGVAQNRVSGSTPRAGRIGFQLEGAPYELRNIRITPLG</sequence>
<keyword evidence="5" id="KW-1185">Reference proteome</keyword>